<dbReference type="EMBL" id="JAUOEK010000056">
    <property type="protein sequence ID" value="MDO5968911.1"/>
    <property type="molecule type" value="Genomic_DNA"/>
</dbReference>
<evidence type="ECO:0000256" key="1">
    <source>
        <dbReference type="ARBA" id="ARBA00022676"/>
    </source>
</evidence>
<accession>A0ABT8W741</accession>
<name>A0ABT8W741_9FLAO</name>
<comment type="caution">
    <text evidence="3">The sequence shown here is derived from an EMBL/GenBank/DDBJ whole genome shotgun (WGS) entry which is preliminary data.</text>
</comment>
<organism evidence="3 4">
    <name type="scientific">Flavivirga aquimarina</name>
    <dbReference type="NCBI Taxonomy" id="2027862"/>
    <lineage>
        <taxon>Bacteria</taxon>
        <taxon>Pseudomonadati</taxon>
        <taxon>Bacteroidota</taxon>
        <taxon>Flavobacteriia</taxon>
        <taxon>Flavobacteriales</taxon>
        <taxon>Flavobacteriaceae</taxon>
        <taxon>Flavivirga</taxon>
    </lineage>
</organism>
<dbReference type="PANTHER" id="PTHR34136">
    <property type="match status" value="1"/>
</dbReference>
<keyword evidence="1" id="KW-0328">Glycosyltransferase</keyword>
<keyword evidence="2" id="KW-0808">Transferase</keyword>
<evidence type="ECO:0000313" key="3">
    <source>
        <dbReference type="EMBL" id="MDO5968911.1"/>
    </source>
</evidence>
<dbReference type="Proteomes" id="UP001176883">
    <property type="component" value="Unassembled WGS sequence"/>
</dbReference>
<reference evidence="3" key="1">
    <citation type="submission" date="2023-07" db="EMBL/GenBank/DDBJ databases">
        <title>Two novel species in the genus Flavivirga.</title>
        <authorList>
            <person name="Kwon K."/>
        </authorList>
    </citation>
    <scope>NUCLEOTIDE SEQUENCE</scope>
    <source>
        <strain evidence="3">KCTC 52353</strain>
    </source>
</reference>
<evidence type="ECO:0000256" key="2">
    <source>
        <dbReference type="ARBA" id="ARBA00022679"/>
    </source>
</evidence>
<dbReference type="NCBIfam" id="TIGR00696">
    <property type="entry name" value="wecG_tagA_cpsF"/>
    <property type="match status" value="1"/>
</dbReference>
<dbReference type="PANTHER" id="PTHR34136:SF1">
    <property type="entry name" value="UDP-N-ACETYL-D-MANNOSAMINURONIC ACID TRANSFERASE"/>
    <property type="match status" value="1"/>
</dbReference>
<dbReference type="RefSeq" id="WP_303276595.1">
    <property type="nucleotide sequence ID" value="NZ_JAUOEK010000056.1"/>
</dbReference>
<protein>
    <submittedName>
        <fullName evidence="3">WecB/TagA/CpsF family glycosyltransferase</fullName>
    </submittedName>
</protein>
<dbReference type="Pfam" id="PF03808">
    <property type="entry name" value="Glyco_tran_WecG"/>
    <property type="match status" value="1"/>
</dbReference>
<keyword evidence="4" id="KW-1185">Reference proteome</keyword>
<proteinExistence type="predicted"/>
<dbReference type="InterPro" id="IPR004629">
    <property type="entry name" value="WecG_TagA_CpsF"/>
</dbReference>
<dbReference type="CDD" id="cd06533">
    <property type="entry name" value="Glyco_transf_WecG_TagA"/>
    <property type="match status" value="1"/>
</dbReference>
<evidence type="ECO:0000313" key="4">
    <source>
        <dbReference type="Proteomes" id="UP001176883"/>
    </source>
</evidence>
<sequence>MEFKILNGVKTYAPTSKQELIEYAFNKKNMLIAVNAEKILHSSKEIKNLINENIGYPDGYGAVLILRKKGNKNAIKVPGCELWLQIIESYYKTKSFYLIGAEQHVVDSTVKKLKEDFKGVNICNYRNGYIKTEQEKQDLIKDIKEHKPDVVFIAMGSPRQEQFMKSLQKEYKTVYQGLGGSFDVYTGRIKRASKWWRDNNLEWANRLIKQPSRIKRQIHLVRFVFNLVLKY</sequence>
<gene>
    <name evidence="3" type="ORF">Q4Q35_03750</name>
</gene>